<comment type="caution">
    <text evidence="2">The sequence shown here is derived from an EMBL/GenBank/DDBJ whole genome shotgun (WGS) entry which is preliminary data.</text>
</comment>
<dbReference type="RefSeq" id="WP_220617267.1">
    <property type="nucleotide sequence ID" value="NZ_RKLR01000001.1"/>
</dbReference>
<evidence type="ECO:0000256" key="1">
    <source>
        <dbReference type="SAM" id="MobiDB-lite"/>
    </source>
</evidence>
<keyword evidence="3" id="KW-1185">Reference proteome</keyword>
<evidence type="ECO:0000313" key="2">
    <source>
        <dbReference type="EMBL" id="MBX0322304.1"/>
    </source>
</evidence>
<proteinExistence type="predicted"/>
<dbReference type="EMBL" id="RKLR01000001">
    <property type="protein sequence ID" value="MBX0322304.1"/>
    <property type="molecule type" value="Genomic_DNA"/>
</dbReference>
<organism evidence="2 3">
    <name type="scientific">Haloarcula rubra</name>
    <dbReference type="NCBI Taxonomy" id="2487747"/>
    <lineage>
        <taxon>Archaea</taxon>
        <taxon>Methanobacteriati</taxon>
        <taxon>Methanobacteriota</taxon>
        <taxon>Stenosarchaea group</taxon>
        <taxon>Halobacteria</taxon>
        <taxon>Halobacteriales</taxon>
        <taxon>Haloarculaceae</taxon>
        <taxon>Haloarcula</taxon>
    </lineage>
</organism>
<accession>A0AAW4PQ08</accession>
<dbReference type="AlphaFoldDB" id="A0AAW4PQ08"/>
<sequence length="179" mass="18457">MDRRYALAGLLTIVAVGGVATVAVGSATPLQFGGEDPAFEETSLHTFEPIDTRCAKERTAPDATVSRPVPAGRRVHLNQTIAVDAHDTTLSASLDRFGPGRYVLDVARDPGAASANCDLSVRYNVTLNVSTPEEFTLVVTHDDRLVGTYFSDADASGGSASASAGGSAGGSSAASDRET</sequence>
<feature type="region of interest" description="Disordered" evidence="1">
    <location>
        <begin position="154"/>
        <end position="179"/>
    </location>
</feature>
<reference evidence="2 3" key="1">
    <citation type="submission" date="2021-06" db="EMBL/GenBank/DDBJ databases">
        <title>Halomicroarcula sp. a new haloarchaeum isolated from saline soil.</title>
        <authorList>
            <person name="Duran-Viseras A."/>
            <person name="Sanchez-Porro C."/>
            <person name="Ventosa A."/>
        </authorList>
    </citation>
    <scope>NUCLEOTIDE SEQUENCE [LARGE SCALE GENOMIC DNA]</scope>
    <source>
        <strain evidence="2 3">F13</strain>
    </source>
</reference>
<dbReference type="Proteomes" id="UP001430377">
    <property type="component" value="Unassembled WGS sequence"/>
</dbReference>
<evidence type="ECO:0000313" key="3">
    <source>
        <dbReference type="Proteomes" id="UP001430377"/>
    </source>
</evidence>
<protein>
    <submittedName>
        <fullName evidence="2">Uncharacterized protein</fullName>
    </submittedName>
</protein>
<gene>
    <name evidence="2" type="ORF">EGH21_04560</name>
</gene>
<name>A0AAW4PQ08_9EURY</name>